<feature type="domain" description="HTH marR-type" evidence="2">
    <location>
        <begin position="27"/>
        <end position="156"/>
    </location>
</feature>
<sequence length="169" mass="19167">MAEFRPRPSDDDSERITQPGGFPLRPATMLLRDFLEVSEAFERIMRRELKVNATDLEMMENLIASGPLPPSELSERLAISTASMTTAIDRLEALGHVTREPHPTDRRRVLVVPTEDSRREAMSLLMPMILAIDAEIDHFTDDEQQVITDYLTRVVGAYRRRVTGDDATD</sequence>
<dbReference type="Proteomes" id="UP001213972">
    <property type="component" value="Chromosome"/>
</dbReference>
<protein>
    <submittedName>
        <fullName evidence="3">MarR family transcriptional regulator</fullName>
    </submittedName>
</protein>
<dbReference type="InterPro" id="IPR036390">
    <property type="entry name" value="WH_DNA-bd_sf"/>
</dbReference>
<dbReference type="SUPFAM" id="SSF46785">
    <property type="entry name" value="Winged helix' DNA-binding domain"/>
    <property type="match status" value="1"/>
</dbReference>
<dbReference type="InterPro" id="IPR036388">
    <property type="entry name" value="WH-like_DNA-bd_sf"/>
</dbReference>
<organism evidence="3 4">
    <name type="scientific">Candidatus Microbacterium phytovorans</name>
    <dbReference type="NCBI Taxonomy" id="3121374"/>
    <lineage>
        <taxon>Bacteria</taxon>
        <taxon>Bacillati</taxon>
        <taxon>Actinomycetota</taxon>
        <taxon>Actinomycetes</taxon>
        <taxon>Micrococcales</taxon>
        <taxon>Microbacteriaceae</taxon>
        <taxon>Microbacterium</taxon>
    </lineage>
</organism>
<evidence type="ECO:0000256" key="1">
    <source>
        <dbReference type="SAM" id="MobiDB-lite"/>
    </source>
</evidence>
<dbReference type="InterPro" id="IPR000835">
    <property type="entry name" value="HTH_MarR-typ"/>
</dbReference>
<evidence type="ECO:0000313" key="3">
    <source>
        <dbReference type="EMBL" id="WEK13034.1"/>
    </source>
</evidence>
<dbReference type="SMART" id="SM00347">
    <property type="entry name" value="HTH_MARR"/>
    <property type="match status" value="1"/>
</dbReference>
<dbReference type="Pfam" id="PF12802">
    <property type="entry name" value="MarR_2"/>
    <property type="match status" value="1"/>
</dbReference>
<dbReference type="InterPro" id="IPR039422">
    <property type="entry name" value="MarR/SlyA-like"/>
</dbReference>
<dbReference type="EMBL" id="CP119321">
    <property type="protein sequence ID" value="WEK13034.1"/>
    <property type="molecule type" value="Genomic_DNA"/>
</dbReference>
<feature type="region of interest" description="Disordered" evidence="1">
    <location>
        <begin position="1"/>
        <end position="23"/>
    </location>
</feature>
<dbReference type="PROSITE" id="PS50995">
    <property type="entry name" value="HTH_MARR_2"/>
    <property type="match status" value="1"/>
</dbReference>
<dbReference type="PANTHER" id="PTHR33164">
    <property type="entry name" value="TRANSCRIPTIONAL REGULATOR, MARR FAMILY"/>
    <property type="match status" value="1"/>
</dbReference>
<dbReference type="GO" id="GO:0003700">
    <property type="term" value="F:DNA-binding transcription factor activity"/>
    <property type="evidence" value="ECO:0007669"/>
    <property type="project" value="InterPro"/>
</dbReference>
<reference evidence="3" key="1">
    <citation type="submission" date="2023-03" db="EMBL/GenBank/DDBJ databases">
        <title>Andean soil-derived lignocellulolytic bacterial consortium as a source of novel taxa and putative plastic-active enzymes.</title>
        <authorList>
            <person name="Diaz-Garcia L."/>
            <person name="Chuvochina M."/>
            <person name="Feuerriegel G."/>
            <person name="Bunk B."/>
            <person name="Sproer C."/>
            <person name="Streit W.R."/>
            <person name="Rodriguez L.M."/>
            <person name="Overmann J."/>
            <person name="Jimenez D.J."/>
        </authorList>
    </citation>
    <scope>NUCLEOTIDE SEQUENCE</scope>
    <source>
        <strain evidence="3">MAG 4610</strain>
    </source>
</reference>
<dbReference type="PRINTS" id="PR00598">
    <property type="entry name" value="HTHMARR"/>
</dbReference>
<proteinExistence type="predicted"/>
<dbReference type="GO" id="GO:0006950">
    <property type="term" value="P:response to stress"/>
    <property type="evidence" value="ECO:0007669"/>
    <property type="project" value="TreeGrafter"/>
</dbReference>
<dbReference type="Gene3D" id="1.10.10.10">
    <property type="entry name" value="Winged helix-like DNA-binding domain superfamily/Winged helix DNA-binding domain"/>
    <property type="match status" value="1"/>
</dbReference>
<gene>
    <name evidence="3" type="ORF">P0Y48_11245</name>
</gene>
<evidence type="ECO:0000313" key="4">
    <source>
        <dbReference type="Proteomes" id="UP001213972"/>
    </source>
</evidence>
<evidence type="ECO:0000259" key="2">
    <source>
        <dbReference type="PROSITE" id="PS50995"/>
    </source>
</evidence>
<name>A0AAJ5W118_9MICO</name>
<feature type="compositionally biased region" description="Basic and acidic residues" evidence="1">
    <location>
        <begin position="1"/>
        <end position="10"/>
    </location>
</feature>
<dbReference type="AlphaFoldDB" id="A0AAJ5W118"/>
<accession>A0AAJ5W118</accession>
<dbReference type="PANTHER" id="PTHR33164:SF104">
    <property type="entry name" value="TRANSCRIPTIONAL REGULATORY PROTEIN"/>
    <property type="match status" value="1"/>
</dbReference>